<protein>
    <recommendedName>
        <fullName evidence="9">NHL repeat containing protein</fullName>
    </recommendedName>
</protein>
<dbReference type="Pfam" id="PF01436">
    <property type="entry name" value="NHL"/>
    <property type="match status" value="2"/>
</dbReference>
<dbReference type="Gene3D" id="2.120.10.30">
    <property type="entry name" value="TolB, C-terminal domain"/>
    <property type="match status" value="2"/>
</dbReference>
<gene>
    <name evidence="5" type="ORF">BJG266_LOCUS9281</name>
    <name evidence="6" type="ORF">QVE165_LOCUS10157</name>
</gene>
<organism evidence="5 8">
    <name type="scientific">Adineta steineri</name>
    <dbReference type="NCBI Taxonomy" id="433720"/>
    <lineage>
        <taxon>Eukaryota</taxon>
        <taxon>Metazoa</taxon>
        <taxon>Spiralia</taxon>
        <taxon>Gnathifera</taxon>
        <taxon>Rotifera</taxon>
        <taxon>Eurotatoria</taxon>
        <taxon>Bdelloidea</taxon>
        <taxon>Adinetida</taxon>
        <taxon>Adinetidae</taxon>
        <taxon>Adineta</taxon>
    </lineage>
</organism>
<evidence type="ECO:0000256" key="1">
    <source>
        <dbReference type="ARBA" id="ARBA00022737"/>
    </source>
</evidence>
<dbReference type="GO" id="GO:0061630">
    <property type="term" value="F:ubiquitin protein ligase activity"/>
    <property type="evidence" value="ECO:0007669"/>
    <property type="project" value="TreeGrafter"/>
</dbReference>
<dbReference type="PROSITE" id="PS51125">
    <property type="entry name" value="NHL"/>
    <property type="match status" value="3"/>
</dbReference>
<dbReference type="SUPFAM" id="SSF63829">
    <property type="entry name" value="Calcium-dependent phosphotriesterase"/>
    <property type="match status" value="1"/>
</dbReference>
<comment type="caution">
    <text evidence="5">The sequence shown here is derived from an EMBL/GenBank/DDBJ whole genome shotgun (WGS) entry which is preliminary data.</text>
</comment>
<dbReference type="InterPro" id="IPR001258">
    <property type="entry name" value="NHL_repeat"/>
</dbReference>
<dbReference type="EMBL" id="CAJNOI010000030">
    <property type="protein sequence ID" value="CAF0878278.1"/>
    <property type="molecule type" value="Genomic_DNA"/>
</dbReference>
<name>A0A813Y5J9_9BILA</name>
<feature type="repeat" description="NHL" evidence="2">
    <location>
        <begin position="378"/>
        <end position="417"/>
    </location>
</feature>
<dbReference type="OrthoDB" id="342730at2759"/>
<dbReference type="GO" id="GO:0000209">
    <property type="term" value="P:protein polyubiquitination"/>
    <property type="evidence" value="ECO:0007669"/>
    <property type="project" value="TreeGrafter"/>
</dbReference>
<reference evidence="5" key="1">
    <citation type="submission" date="2021-02" db="EMBL/GenBank/DDBJ databases">
        <authorList>
            <person name="Nowell W R."/>
        </authorList>
    </citation>
    <scope>NUCLEOTIDE SEQUENCE</scope>
</reference>
<evidence type="ECO:0000256" key="3">
    <source>
        <dbReference type="SAM" id="MobiDB-lite"/>
    </source>
</evidence>
<dbReference type="CDD" id="cd05819">
    <property type="entry name" value="NHL"/>
    <property type="match status" value="1"/>
</dbReference>
<feature type="region of interest" description="Disordered" evidence="3">
    <location>
        <begin position="27"/>
        <end position="48"/>
    </location>
</feature>
<evidence type="ECO:0000256" key="2">
    <source>
        <dbReference type="PROSITE-ProRule" id="PRU00504"/>
    </source>
</evidence>
<keyword evidence="7" id="KW-1185">Reference proteome</keyword>
<dbReference type="InterPro" id="IPR050952">
    <property type="entry name" value="TRIM-NHL_E3_ligases"/>
</dbReference>
<accession>A0A813Y5J9</accession>
<dbReference type="GO" id="GO:0043161">
    <property type="term" value="P:proteasome-mediated ubiquitin-dependent protein catabolic process"/>
    <property type="evidence" value="ECO:0007669"/>
    <property type="project" value="TreeGrafter"/>
</dbReference>
<dbReference type="PANTHER" id="PTHR24104:SF25">
    <property type="entry name" value="PROTEIN LIN-41"/>
    <property type="match status" value="1"/>
</dbReference>
<proteinExistence type="predicted"/>
<dbReference type="GO" id="GO:0008270">
    <property type="term" value="F:zinc ion binding"/>
    <property type="evidence" value="ECO:0007669"/>
    <property type="project" value="UniProtKB-KW"/>
</dbReference>
<evidence type="ECO:0000313" key="7">
    <source>
        <dbReference type="Proteomes" id="UP000663832"/>
    </source>
</evidence>
<keyword evidence="4" id="KW-1133">Transmembrane helix</keyword>
<feature type="compositionally biased region" description="Basic and acidic residues" evidence="3">
    <location>
        <begin position="29"/>
        <end position="40"/>
    </location>
</feature>
<feature type="transmembrane region" description="Helical" evidence="4">
    <location>
        <begin position="56"/>
        <end position="79"/>
    </location>
</feature>
<keyword evidence="4" id="KW-0472">Membrane</keyword>
<dbReference type="AlphaFoldDB" id="A0A813Y5J9"/>
<evidence type="ECO:0008006" key="9">
    <source>
        <dbReference type="Google" id="ProtNLM"/>
    </source>
</evidence>
<keyword evidence="4" id="KW-0812">Transmembrane</keyword>
<sequence length="418" mass="47351">MEYKKLLINKNKEEDIELAAKRATTYDASPEHKLESENKNNIKQSTRPQTGSKIHFCFLINLVVVILTTIISITTWFIFIKKAETKVNTTTATIDASTTGTTILSTSITETTMLTTSTNSYTITKNVSKFSKWKQNAITVAGGNGEGQQLNQLHDPAGILIDEKKNIFIADLWNHRIIEWKYNEKEGQTTAGGNGEGNQTDRLDQPTDVIVDQQNHSIIIADYVNRRVIRWLNQSQQILIENIDCYGLAMDKHGFLYVSDWLRNEVRRWKMGEYNNEGIIVAGGNGEGDQPNQLDYPSFIFVDKDQSVYVSDWNNHRVMKWRKGAKEGTIVAGGNGFGENLNQLSYPQGVIVDDLGQIYVADWENHRVMRWCEGKEEGEIIVGGNQLNHPSGLSFDDERNLYVADSGNHRIEKFEIIL</sequence>
<evidence type="ECO:0000313" key="8">
    <source>
        <dbReference type="Proteomes" id="UP000663877"/>
    </source>
</evidence>
<dbReference type="PANTHER" id="PTHR24104">
    <property type="entry name" value="E3 UBIQUITIN-PROTEIN LIGASE NHLRC1-RELATED"/>
    <property type="match status" value="1"/>
</dbReference>
<feature type="repeat" description="NHL" evidence="2">
    <location>
        <begin position="288"/>
        <end position="324"/>
    </location>
</feature>
<keyword evidence="1" id="KW-0677">Repeat</keyword>
<dbReference type="Proteomes" id="UP000663832">
    <property type="component" value="Unassembled WGS sequence"/>
</dbReference>
<feature type="repeat" description="NHL" evidence="2">
    <location>
        <begin position="337"/>
        <end position="368"/>
    </location>
</feature>
<evidence type="ECO:0000256" key="4">
    <source>
        <dbReference type="SAM" id="Phobius"/>
    </source>
</evidence>
<evidence type="ECO:0000313" key="6">
    <source>
        <dbReference type="EMBL" id="CAF0913813.1"/>
    </source>
</evidence>
<dbReference type="InterPro" id="IPR011042">
    <property type="entry name" value="6-blade_b-propeller_TolB-like"/>
</dbReference>
<dbReference type="EMBL" id="CAJNOM010000047">
    <property type="protein sequence ID" value="CAF0913813.1"/>
    <property type="molecule type" value="Genomic_DNA"/>
</dbReference>
<evidence type="ECO:0000313" key="5">
    <source>
        <dbReference type="EMBL" id="CAF0878278.1"/>
    </source>
</evidence>
<dbReference type="Proteomes" id="UP000663877">
    <property type="component" value="Unassembled WGS sequence"/>
</dbReference>